<proteinExistence type="predicted"/>
<keyword evidence="1" id="KW-1133">Transmembrane helix</keyword>
<dbReference type="EMBL" id="FQNC01000093">
    <property type="protein sequence ID" value="SGZ29354.1"/>
    <property type="molecule type" value="Genomic_DNA"/>
</dbReference>
<reference evidence="3 4" key="1">
    <citation type="submission" date="2016-11" db="EMBL/GenBank/DDBJ databases">
        <authorList>
            <person name="Jaros S."/>
            <person name="Januszkiewicz K."/>
            <person name="Wedrychowicz H."/>
        </authorList>
    </citation>
    <scope>NUCLEOTIDE SEQUENCE [LARGE SCALE GENOMIC DNA]</scope>
</reference>
<sequence length="52" mass="5449">MITRLASVGSSLGSLRSAAVCDLFITGFLNFAAVPLILMERISPSSSHVAKL</sequence>
<feature type="transmembrane region" description="Helical" evidence="1">
    <location>
        <begin position="17"/>
        <end position="38"/>
    </location>
</feature>
<evidence type="ECO:0000256" key="1">
    <source>
        <dbReference type="SAM" id="Phobius"/>
    </source>
</evidence>
<evidence type="ECO:0000313" key="2">
    <source>
        <dbReference type="EMBL" id="SGY18660.1"/>
    </source>
</evidence>
<gene>
    <name evidence="3" type="primary">BQ5605_C054g12627</name>
    <name evidence="2" type="synonym">BQ5605_C014g07430</name>
    <name evidence="2" type="ORF">BQ5605_C014G07430</name>
    <name evidence="3" type="ORF">BQ5605_C054G12627</name>
</gene>
<keyword evidence="1" id="KW-0812">Transmembrane</keyword>
<evidence type="ECO:0000313" key="4">
    <source>
        <dbReference type="Proteomes" id="UP000249464"/>
    </source>
</evidence>
<keyword evidence="4" id="KW-1185">Reference proteome</keyword>
<organism evidence="3 4">
    <name type="scientific">Microbotryum silenes-dioicae</name>
    <dbReference type="NCBI Taxonomy" id="796604"/>
    <lineage>
        <taxon>Eukaryota</taxon>
        <taxon>Fungi</taxon>
        <taxon>Dikarya</taxon>
        <taxon>Basidiomycota</taxon>
        <taxon>Pucciniomycotina</taxon>
        <taxon>Microbotryomycetes</taxon>
        <taxon>Microbotryales</taxon>
        <taxon>Microbotryaceae</taxon>
        <taxon>Microbotryum</taxon>
    </lineage>
</organism>
<protein>
    <submittedName>
        <fullName evidence="2">BQ5605_C014g07430 protein</fullName>
    </submittedName>
    <submittedName>
        <fullName evidence="3">BQ5605_C054g12627 protein</fullName>
    </submittedName>
</protein>
<dbReference type="Proteomes" id="UP000249464">
    <property type="component" value="Unassembled WGS sequence"/>
</dbReference>
<name>A0A2X0NGC5_9BASI</name>
<evidence type="ECO:0000313" key="3">
    <source>
        <dbReference type="EMBL" id="SGZ29354.1"/>
    </source>
</evidence>
<dbReference type="AlphaFoldDB" id="A0A2X0NGC5"/>
<dbReference type="EMBL" id="FQNC01000016">
    <property type="protein sequence ID" value="SGY18660.1"/>
    <property type="molecule type" value="Genomic_DNA"/>
</dbReference>
<keyword evidence="1" id="KW-0472">Membrane</keyword>
<accession>A0A2X0NGC5</accession>